<dbReference type="InterPro" id="IPR011009">
    <property type="entry name" value="Kinase-like_dom_sf"/>
</dbReference>
<evidence type="ECO:0000313" key="2">
    <source>
        <dbReference type="EMBL" id="GGU77423.1"/>
    </source>
</evidence>
<evidence type="ECO:0000313" key="3">
    <source>
        <dbReference type="Proteomes" id="UP000654471"/>
    </source>
</evidence>
<comment type="caution">
    <text evidence="2">The sequence shown here is derived from an EMBL/GenBank/DDBJ whole genome shotgun (WGS) entry which is preliminary data.</text>
</comment>
<dbReference type="RefSeq" id="WP_079071151.1">
    <property type="nucleotide sequence ID" value="NZ_BMRP01000018.1"/>
</dbReference>
<accession>A0ABQ2VB58</accession>
<dbReference type="InterPro" id="IPR002575">
    <property type="entry name" value="Aminoglycoside_PTrfase"/>
</dbReference>
<dbReference type="Proteomes" id="UP000654471">
    <property type="component" value="Unassembled WGS sequence"/>
</dbReference>
<feature type="domain" description="Aminoglycoside phosphotransferase" evidence="1">
    <location>
        <begin position="35"/>
        <end position="214"/>
    </location>
</feature>
<dbReference type="EMBL" id="BMRP01000018">
    <property type="protein sequence ID" value="GGU77423.1"/>
    <property type="molecule type" value="Genomic_DNA"/>
</dbReference>
<gene>
    <name evidence="2" type="ORF">GCM10010211_49180</name>
</gene>
<dbReference type="Gene3D" id="3.90.1200.10">
    <property type="match status" value="1"/>
</dbReference>
<name>A0ABQ2VB58_9ACTN</name>
<keyword evidence="3" id="KW-1185">Reference proteome</keyword>
<organism evidence="2 3">
    <name type="scientific">Streptomyces albospinus</name>
    <dbReference type="NCBI Taxonomy" id="285515"/>
    <lineage>
        <taxon>Bacteria</taxon>
        <taxon>Bacillati</taxon>
        <taxon>Actinomycetota</taxon>
        <taxon>Actinomycetes</taxon>
        <taxon>Kitasatosporales</taxon>
        <taxon>Streptomycetaceae</taxon>
        <taxon>Streptomyces</taxon>
    </lineage>
</organism>
<sequence>MATSALQASTTDPQLAGYGPAAVKPNSITRWALDGSSLLKVYRTITPHERRRREVHALKIAAGWGLSVPSVVATGEHGAHPWAVFGAVPGKPYSIRTARGVQGFVRRVGTATQQLHHGVVGMRPGSGWRWNPGDTLGSNRGFLLDQLTSRCRQLSWWHDLEDALEPCDELPTVYLHGDLKPEHLLFDGERLHIVDWEASGRGPAMSDQADAVFHVIRDLIYTAVTPRRLPVGLVSQLGAPGAALAWRLALWLDRRRSGDIHLIPARDLYQLAAEDDPLAACEQLARQVSRLRTAGVPR</sequence>
<proteinExistence type="predicted"/>
<protein>
    <recommendedName>
        <fullName evidence="1">Aminoglycoside phosphotransferase domain-containing protein</fullName>
    </recommendedName>
</protein>
<reference evidence="3" key="1">
    <citation type="journal article" date="2019" name="Int. J. Syst. Evol. Microbiol.">
        <title>The Global Catalogue of Microorganisms (GCM) 10K type strain sequencing project: providing services to taxonomists for standard genome sequencing and annotation.</title>
        <authorList>
            <consortium name="The Broad Institute Genomics Platform"/>
            <consortium name="The Broad Institute Genome Sequencing Center for Infectious Disease"/>
            <person name="Wu L."/>
            <person name="Ma J."/>
        </authorList>
    </citation>
    <scope>NUCLEOTIDE SEQUENCE [LARGE SCALE GENOMIC DNA]</scope>
    <source>
        <strain evidence="3">JCM 3399</strain>
    </source>
</reference>
<dbReference type="SUPFAM" id="SSF56112">
    <property type="entry name" value="Protein kinase-like (PK-like)"/>
    <property type="match status" value="1"/>
</dbReference>
<evidence type="ECO:0000259" key="1">
    <source>
        <dbReference type="Pfam" id="PF01636"/>
    </source>
</evidence>
<dbReference type="Pfam" id="PF01636">
    <property type="entry name" value="APH"/>
    <property type="match status" value="1"/>
</dbReference>